<accession>A0ABX2T8A6</accession>
<organism evidence="1 2">
    <name type="scientific">Azospirillum oleiclasticum</name>
    <dbReference type="NCBI Taxonomy" id="2735135"/>
    <lineage>
        <taxon>Bacteria</taxon>
        <taxon>Pseudomonadati</taxon>
        <taxon>Pseudomonadota</taxon>
        <taxon>Alphaproteobacteria</taxon>
        <taxon>Rhodospirillales</taxon>
        <taxon>Azospirillaceae</taxon>
        <taxon>Azospirillum</taxon>
    </lineage>
</organism>
<protein>
    <submittedName>
        <fullName evidence="1">ArsR family transcriptional regulator</fullName>
    </submittedName>
</protein>
<dbReference type="RefSeq" id="WP_180281804.1">
    <property type="nucleotide sequence ID" value="NZ_JABFDB010000005.1"/>
</dbReference>
<evidence type="ECO:0000313" key="1">
    <source>
        <dbReference type="EMBL" id="NYZ20035.1"/>
    </source>
</evidence>
<proteinExistence type="predicted"/>
<name>A0ABX2T8A6_9PROT</name>
<dbReference type="EMBL" id="JABFDB010000005">
    <property type="protein sequence ID" value="NYZ20035.1"/>
    <property type="molecule type" value="Genomic_DNA"/>
</dbReference>
<sequence length="101" mass="10938">MSMNDQVRAVFDADRRLTALRLLDEGGGAANSATLEKAVRVFFAGIDRATANADARWLAAAGLVDTEELRPDLLSVRLTDRGERVARGLERVAGVSRPSRD</sequence>
<reference evidence="1 2" key="1">
    <citation type="submission" date="2020-05" db="EMBL/GenBank/DDBJ databases">
        <title>Azospirillum oleiclasticum sp. nov, a nitrogen-fixing and heavy crude oil-emulsifying bacterium isolated from the crude oil of Yumen Oilfield.</title>
        <authorList>
            <person name="Wu D."/>
            <person name="Cai M."/>
            <person name="Zhang X."/>
        </authorList>
    </citation>
    <scope>NUCLEOTIDE SEQUENCE [LARGE SCALE GENOMIC DNA]</scope>
    <source>
        <strain evidence="1 2">ROY-1-1-2</strain>
    </source>
</reference>
<keyword evidence="2" id="KW-1185">Reference proteome</keyword>
<dbReference type="Proteomes" id="UP000584642">
    <property type="component" value="Unassembled WGS sequence"/>
</dbReference>
<gene>
    <name evidence="1" type="ORF">HND93_09940</name>
</gene>
<evidence type="ECO:0000313" key="2">
    <source>
        <dbReference type="Proteomes" id="UP000584642"/>
    </source>
</evidence>
<comment type="caution">
    <text evidence="1">The sequence shown here is derived from an EMBL/GenBank/DDBJ whole genome shotgun (WGS) entry which is preliminary data.</text>
</comment>